<feature type="transmembrane region" description="Helical" evidence="8">
    <location>
        <begin position="192"/>
        <end position="212"/>
    </location>
</feature>
<evidence type="ECO:0000256" key="7">
    <source>
        <dbReference type="ARBA" id="ARBA00023136"/>
    </source>
</evidence>
<protein>
    <submittedName>
        <fullName evidence="10">ABC transporter permease subunit</fullName>
    </submittedName>
</protein>
<proteinExistence type="predicted"/>
<feature type="transmembrane region" description="Helical" evidence="8">
    <location>
        <begin position="103"/>
        <end position="123"/>
    </location>
</feature>
<dbReference type="RefSeq" id="WP_209377435.1">
    <property type="nucleotide sequence ID" value="NZ_JAGIZB010000001.1"/>
</dbReference>
<dbReference type="Gene3D" id="1.10.3720.10">
    <property type="entry name" value="MetI-like"/>
    <property type="match status" value="1"/>
</dbReference>
<keyword evidence="4" id="KW-0997">Cell inner membrane</keyword>
<dbReference type="SUPFAM" id="SSF161098">
    <property type="entry name" value="MetI-like"/>
    <property type="match status" value="1"/>
</dbReference>
<dbReference type="InterPro" id="IPR000515">
    <property type="entry name" value="MetI-like"/>
</dbReference>
<feature type="transmembrane region" description="Helical" evidence="8">
    <location>
        <begin position="67"/>
        <end position="91"/>
    </location>
</feature>
<evidence type="ECO:0000256" key="3">
    <source>
        <dbReference type="ARBA" id="ARBA00022475"/>
    </source>
</evidence>
<evidence type="ECO:0000256" key="5">
    <source>
        <dbReference type="ARBA" id="ARBA00022692"/>
    </source>
</evidence>
<evidence type="ECO:0000256" key="2">
    <source>
        <dbReference type="ARBA" id="ARBA00022448"/>
    </source>
</evidence>
<dbReference type="PROSITE" id="PS50928">
    <property type="entry name" value="ABC_TM1"/>
    <property type="match status" value="1"/>
</dbReference>
<gene>
    <name evidence="10" type="ORF">J8J14_00315</name>
</gene>
<evidence type="ECO:0000259" key="9">
    <source>
        <dbReference type="PROSITE" id="PS50928"/>
    </source>
</evidence>
<keyword evidence="5 8" id="KW-0812">Transmembrane</keyword>
<dbReference type="Proteomes" id="UP000681594">
    <property type="component" value="Unassembled WGS sequence"/>
</dbReference>
<dbReference type="InterPro" id="IPR035906">
    <property type="entry name" value="MetI-like_sf"/>
</dbReference>
<dbReference type="CDD" id="cd06261">
    <property type="entry name" value="TM_PBP2"/>
    <property type="match status" value="1"/>
</dbReference>
<keyword evidence="7 8" id="KW-0472">Membrane</keyword>
<comment type="caution">
    <text evidence="10">The sequence shown here is derived from an EMBL/GenBank/DDBJ whole genome shotgun (WGS) entry which is preliminary data.</text>
</comment>
<evidence type="ECO:0000256" key="4">
    <source>
        <dbReference type="ARBA" id="ARBA00022519"/>
    </source>
</evidence>
<evidence type="ECO:0000256" key="1">
    <source>
        <dbReference type="ARBA" id="ARBA00004429"/>
    </source>
</evidence>
<evidence type="ECO:0000313" key="11">
    <source>
        <dbReference type="Proteomes" id="UP000681594"/>
    </source>
</evidence>
<organism evidence="10 11">
    <name type="scientific">Pararoseomonas baculiformis</name>
    <dbReference type="NCBI Taxonomy" id="2820812"/>
    <lineage>
        <taxon>Bacteria</taxon>
        <taxon>Pseudomonadati</taxon>
        <taxon>Pseudomonadota</taxon>
        <taxon>Alphaproteobacteria</taxon>
        <taxon>Acetobacterales</taxon>
        <taxon>Acetobacteraceae</taxon>
        <taxon>Pararoseomonas</taxon>
    </lineage>
</organism>
<comment type="subcellular location">
    <subcellularLocation>
        <location evidence="1">Cell inner membrane</location>
        <topology evidence="1">Multi-pass membrane protein</topology>
    </subcellularLocation>
</comment>
<keyword evidence="11" id="KW-1185">Reference proteome</keyword>
<keyword evidence="3" id="KW-1003">Cell membrane</keyword>
<reference evidence="10 11" key="1">
    <citation type="submission" date="2021-03" db="EMBL/GenBank/DDBJ databases">
        <authorList>
            <person name="So Y."/>
        </authorList>
    </citation>
    <scope>NUCLEOTIDE SEQUENCE [LARGE SCALE GENOMIC DNA]</scope>
    <source>
        <strain evidence="10 11">SSH11</strain>
    </source>
</reference>
<feature type="transmembrane region" description="Helical" evidence="8">
    <location>
        <begin position="153"/>
        <end position="180"/>
    </location>
</feature>
<dbReference type="PANTHER" id="PTHR43357">
    <property type="entry name" value="INNER MEMBRANE ABC TRANSPORTER PERMEASE PROTEIN YDCV"/>
    <property type="match status" value="1"/>
</dbReference>
<feature type="domain" description="ABC transmembrane type-1" evidence="9">
    <location>
        <begin position="33"/>
        <end position="213"/>
    </location>
</feature>
<keyword evidence="2" id="KW-0813">Transport</keyword>
<evidence type="ECO:0000313" key="10">
    <source>
        <dbReference type="EMBL" id="MBP0443207.1"/>
    </source>
</evidence>
<feature type="transmembrane region" description="Helical" evidence="8">
    <location>
        <begin position="40"/>
        <end position="58"/>
    </location>
</feature>
<name>A0ABS4A889_9PROT</name>
<dbReference type="EMBL" id="JAGIZB010000001">
    <property type="protein sequence ID" value="MBP0443207.1"/>
    <property type="molecule type" value="Genomic_DNA"/>
</dbReference>
<evidence type="ECO:0000256" key="8">
    <source>
        <dbReference type="SAM" id="Phobius"/>
    </source>
</evidence>
<accession>A0ABS4A889</accession>
<dbReference type="PANTHER" id="PTHR43357:SF4">
    <property type="entry name" value="INNER MEMBRANE ABC TRANSPORTER PERMEASE PROTEIN YDCV"/>
    <property type="match status" value="1"/>
</dbReference>
<keyword evidence="6 8" id="KW-1133">Transmembrane helix</keyword>
<sequence length="220" mass="21536">MRRLPALGLLLLLLLPLAALFLAGSTGEWAAPLRNSLVTAAAASILATICGTAAGMGLRGGFLGRSVAIAIMVLPLLLPPPVPAAALLLLAEETGHGAGRPGAALWHAMLAAPLVALIVWTALGAVSPALFRAAAACGASPDMAARRLSRPRLLPAIAGGALLAFALSLGESSVAFLLGAETLGAASLPGGVAAGSAIAPLLVAGVLALALLRGPARRGG</sequence>
<evidence type="ECO:0000256" key="6">
    <source>
        <dbReference type="ARBA" id="ARBA00022989"/>
    </source>
</evidence>